<gene>
    <name evidence="1" type="ORF">LCMAC103_00510</name>
</gene>
<organism evidence="1">
    <name type="scientific">Marseillevirus LCMAC103</name>
    <dbReference type="NCBI Taxonomy" id="2506604"/>
    <lineage>
        <taxon>Viruses</taxon>
        <taxon>Varidnaviria</taxon>
        <taxon>Bamfordvirae</taxon>
        <taxon>Nucleocytoviricota</taxon>
        <taxon>Megaviricetes</taxon>
        <taxon>Pimascovirales</taxon>
        <taxon>Pimascovirales incertae sedis</taxon>
        <taxon>Marseilleviridae</taxon>
    </lineage>
</organism>
<reference evidence="1" key="1">
    <citation type="journal article" date="2019" name="MBio">
        <title>Virus Genomes from Deep Sea Sediments Expand the Ocean Megavirome and Support Independent Origins of Viral Gigantism.</title>
        <authorList>
            <person name="Backstrom D."/>
            <person name="Yutin N."/>
            <person name="Jorgensen S.L."/>
            <person name="Dharamshi J."/>
            <person name="Homa F."/>
            <person name="Zaremba-Niedwiedzka K."/>
            <person name="Spang A."/>
            <person name="Wolf Y.I."/>
            <person name="Koonin E.V."/>
            <person name="Ettema T.J."/>
        </authorList>
    </citation>
    <scope>NUCLEOTIDE SEQUENCE</scope>
</reference>
<evidence type="ECO:0000313" key="1">
    <source>
        <dbReference type="EMBL" id="QBK86722.1"/>
    </source>
</evidence>
<protein>
    <submittedName>
        <fullName evidence="1">Uncharacterized protein</fullName>
    </submittedName>
</protein>
<accession>A0A481YU81</accession>
<proteinExistence type="predicted"/>
<dbReference type="EMBL" id="MK500335">
    <property type="protein sequence ID" value="QBK86722.1"/>
    <property type="molecule type" value="Genomic_DNA"/>
</dbReference>
<name>A0A481YU81_9VIRU</name>
<sequence length="254" mass="27868">MSSVAQFEAIEKAYDAVVKLAPDDPAAVAEGLATLGDIIRTTRTLLGAGADISRSPMKLSPWLESTRANFIRDKVKVIPNPLDGSRRILGGGVVSNDTPAPGFYTKEITVLRAFVPFEIITSLDVVGLALDKMCRPPGLPWTDKLHNIEMLANEIVVASSPGMDVGSDHTKSEMVWFDFLMPFGLLLQYHNLKIRLTLEKHPDLPFGSPVRPDRWMITLHGGNCGSGNGCRDAQNKTPLDWMEGPYKTMTVRHS</sequence>